<dbReference type="Proteomes" id="UP001321760">
    <property type="component" value="Unassembled WGS sequence"/>
</dbReference>
<reference evidence="1" key="2">
    <citation type="submission" date="2023-05" db="EMBL/GenBank/DDBJ databases">
        <authorList>
            <consortium name="Lawrence Berkeley National Laboratory"/>
            <person name="Steindorff A."/>
            <person name="Hensen N."/>
            <person name="Bonometti L."/>
            <person name="Westerberg I."/>
            <person name="Brannstrom I.O."/>
            <person name="Guillou S."/>
            <person name="Cros-Aarteil S."/>
            <person name="Calhoun S."/>
            <person name="Haridas S."/>
            <person name="Kuo A."/>
            <person name="Mondo S."/>
            <person name="Pangilinan J."/>
            <person name="Riley R."/>
            <person name="Labutti K."/>
            <person name="Andreopoulos B."/>
            <person name="Lipzen A."/>
            <person name="Chen C."/>
            <person name="Yanf M."/>
            <person name="Daum C."/>
            <person name="Ng V."/>
            <person name="Clum A."/>
            <person name="Ohm R."/>
            <person name="Martin F."/>
            <person name="Silar P."/>
            <person name="Natvig D."/>
            <person name="Lalanne C."/>
            <person name="Gautier V."/>
            <person name="Ament-Velasquez S.L."/>
            <person name="Kruys A."/>
            <person name="Hutchinson M.I."/>
            <person name="Powell A.J."/>
            <person name="Barry K."/>
            <person name="Miller A.N."/>
            <person name="Grigoriev I.V."/>
            <person name="Debuchy R."/>
            <person name="Gladieux P."/>
            <person name="Thoren M.H."/>
            <person name="Johannesson H."/>
        </authorList>
    </citation>
    <scope>NUCLEOTIDE SEQUENCE</scope>
    <source>
        <strain evidence="1">PSN243</strain>
    </source>
</reference>
<reference evidence="1" key="1">
    <citation type="journal article" date="2023" name="Mol. Phylogenet. Evol.">
        <title>Genome-scale phylogeny and comparative genomics of the fungal order Sordariales.</title>
        <authorList>
            <person name="Hensen N."/>
            <person name="Bonometti L."/>
            <person name="Westerberg I."/>
            <person name="Brannstrom I.O."/>
            <person name="Guillou S."/>
            <person name="Cros-Aarteil S."/>
            <person name="Calhoun S."/>
            <person name="Haridas S."/>
            <person name="Kuo A."/>
            <person name="Mondo S."/>
            <person name="Pangilinan J."/>
            <person name="Riley R."/>
            <person name="LaButti K."/>
            <person name="Andreopoulos B."/>
            <person name="Lipzen A."/>
            <person name="Chen C."/>
            <person name="Yan M."/>
            <person name="Daum C."/>
            <person name="Ng V."/>
            <person name="Clum A."/>
            <person name="Steindorff A."/>
            <person name="Ohm R.A."/>
            <person name="Martin F."/>
            <person name="Silar P."/>
            <person name="Natvig D.O."/>
            <person name="Lalanne C."/>
            <person name="Gautier V."/>
            <person name="Ament-Velasquez S.L."/>
            <person name="Kruys A."/>
            <person name="Hutchinson M.I."/>
            <person name="Powell A.J."/>
            <person name="Barry K."/>
            <person name="Miller A.N."/>
            <person name="Grigoriev I.V."/>
            <person name="Debuchy R."/>
            <person name="Gladieux P."/>
            <person name="Hiltunen Thoren M."/>
            <person name="Johannesson H."/>
        </authorList>
    </citation>
    <scope>NUCLEOTIDE SEQUENCE</scope>
    <source>
        <strain evidence="1">PSN243</strain>
    </source>
</reference>
<protein>
    <submittedName>
        <fullName evidence="1">Uncharacterized protein</fullName>
    </submittedName>
</protein>
<keyword evidence="2" id="KW-1185">Reference proteome</keyword>
<organism evidence="1 2">
    <name type="scientific">Podospora aff. communis PSN243</name>
    <dbReference type="NCBI Taxonomy" id="3040156"/>
    <lineage>
        <taxon>Eukaryota</taxon>
        <taxon>Fungi</taxon>
        <taxon>Dikarya</taxon>
        <taxon>Ascomycota</taxon>
        <taxon>Pezizomycotina</taxon>
        <taxon>Sordariomycetes</taxon>
        <taxon>Sordariomycetidae</taxon>
        <taxon>Sordariales</taxon>
        <taxon>Podosporaceae</taxon>
        <taxon>Podospora</taxon>
    </lineage>
</organism>
<dbReference type="EMBL" id="MU865922">
    <property type="protein sequence ID" value="KAK4452844.1"/>
    <property type="molecule type" value="Genomic_DNA"/>
</dbReference>
<gene>
    <name evidence="1" type="ORF">QBC34DRAFT_454248</name>
</gene>
<proteinExistence type="predicted"/>
<accession>A0AAV9GYI5</accession>
<comment type="caution">
    <text evidence="1">The sequence shown here is derived from an EMBL/GenBank/DDBJ whole genome shotgun (WGS) entry which is preliminary data.</text>
</comment>
<sequence length="351" mass="39570">MNPLFRLKLDYISRIPMLTVEEFRTLPTSELEARPSALAIPVFGSPREITMCQGIQALPDIPLTVREFSPENGDVVHKIWTNKDGEVRKVDLRPFAIADPTATSAQYQAILKEYWTKWARAKDEKQYRLLAELYLQGRALLENFGPFALAYSMTFGKPILVRASADGLIALKMGSAWISSPDKLDMEPVIERDYPLHGKVALPSIVKAQFDALCSLLMTTFQRGVEKGLEMLGGAADWEVFFVVVAVLADIVSRMRTDRARHAKQRGIQSLFTEPESVEMAEEGLNAILGRFHQLQGGVDVAHLLESSHPGVKELYLAVKELDASPEFSPDWWLRQLTEKDWKPRPTYRAN</sequence>
<dbReference type="AlphaFoldDB" id="A0AAV9GYI5"/>
<evidence type="ECO:0000313" key="2">
    <source>
        <dbReference type="Proteomes" id="UP001321760"/>
    </source>
</evidence>
<name>A0AAV9GYI5_9PEZI</name>
<evidence type="ECO:0000313" key="1">
    <source>
        <dbReference type="EMBL" id="KAK4452844.1"/>
    </source>
</evidence>